<feature type="region of interest" description="Disordered" evidence="1">
    <location>
        <begin position="573"/>
        <end position="657"/>
    </location>
</feature>
<gene>
    <name evidence="3" type="primary">CCDC116</name>
</gene>
<dbReference type="InterPro" id="IPR031532">
    <property type="entry name" value="DUF4702"/>
</dbReference>
<dbReference type="AlphaFoldDB" id="A0A2Y9GW81"/>
<feature type="region of interest" description="Disordered" evidence="1">
    <location>
        <begin position="341"/>
        <end position="410"/>
    </location>
</feature>
<dbReference type="GO" id="GO:0005813">
    <property type="term" value="C:centrosome"/>
    <property type="evidence" value="ECO:0007669"/>
    <property type="project" value="TreeGrafter"/>
</dbReference>
<reference evidence="3" key="1">
    <citation type="submission" date="2025-08" db="UniProtKB">
        <authorList>
            <consortium name="RefSeq"/>
        </authorList>
    </citation>
    <scope>IDENTIFICATION</scope>
    <source>
        <tissue evidence="3">Blood</tissue>
    </source>
</reference>
<dbReference type="STRING" id="29088.A0A2Y9GW81"/>
<protein>
    <submittedName>
        <fullName evidence="3">Coiled-coil domain-containing protein 116</fullName>
    </submittedName>
</protein>
<dbReference type="PANTHER" id="PTHR36861">
    <property type="entry name" value="COILED-COIL DOMAIN-CONTAINING PROTEIN 116"/>
    <property type="match status" value="1"/>
</dbReference>
<feature type="compositionally biased region" description="Polar residues" evidence="1">
    <location>
        <begin position="646"/>
        <end position="657"/>
    </location>
</feature>
<dbReference type="InParanoid" id="A0A2Y9GW81"/>
<feature type="compositionally biased region" description="Low complexity" evidence="1">
    <location>
        <begin position="582"/>
        <end position="591"/>
    </location>
</feature>
<name>A0A2Y9GW81_NEOSC</name>
<feature type="compositionally biased region" description="Acidic residues" evidence="1">
    <location>
        <begin position="607"/>
        <end position="627"/>
    </location>
</feature>
<sequence>MTSCRHHSGYLADDEAGHTTYVARVSPPKKPLFPEMGQASKLGHMPHPPSRYTPTDSLRLRGHQRNPRDPRPFGSFLDFLVEGQVLDSLQTVVEEATERMTTMKTEAGVPLVEVQDPIEVPRGGRRVRARPSLSTAHRHRARPSLCTGWPNNYPSSSSSTSDCHSSFTAGWLGSHGQDSDLGTRGKGSLPSMRDRLLLEKNLKRLLKLENRGKGLGQSCFRRDSLLWDSLGSQASSQWTQTQEPPVSWFSGLLDSSTGTPQTSEPGPGEQELTFLKRGFDKEIKSLLSQPASFDLPGYCSFREPYQTLDFLAEHHLFPALQSVVRQAVDKLSGACRHDGCPLFPSEWEPPTEPNSDSTTGSKPATPTDGEEPYDVLPTQVSSSKMIRRKSTKGRGRAQPKEGGSPVSSTQVATRFRIESPNYKFMRKKPLPSISSKSTISHLSNPLYEELVSYLVEQVVSLLIYKYKFEKNLSKQLGFISFPVTETLMDLFLGFRKVKGSHICLSSKIDWSCLLRRLEEAEWARQLSRQASQHSSTESLSMLLEPATQADQEAATESSFDSEFPDSQLLAAQEDTTAEEQEPASQQEPKPSVFSGPGVGSHQRQEVVDMDSQSDEEEEDEQEEEDFLGDNGPSQSSPEPQVEMGLSHSTNVGRSDPP</sequence>
<feature type="region of interest" description="Disordered" evidence="1">
    <location>
        <begin position="25"/>
        <end position="71"/>
    </location>
</feature>
<dbReference type="PANTHER" id="PTHR36861:SF1">
    <property type="entry name" value="COILED-COIL DOMAIN-CONTAINING PROTEIN 116"/>
    <property type="match status" value="1"/>
</dbReference>
<evidence type="ECO:0000313" key="2">
    <source>
        <dbReference type="Proteomes" id="UP000248481"/>
    </source>
</evidence>
<dbReference type="GeneID" id="110578374"/>
<evidence type="ECO:0000313" key="3">
    <source>
        <dbReference type="RefSeq" id="XP_021543576.1"/>
    </source>
</evidence>
<keyword evidence="2" id="KW-1185">Reference proteome</keyword>
<dbReference type="KEGG" id="nsu:110578374"/>
<dbReference type="CTD" id="164592"/>
<feature type="region of interest" description="Disordered" evidence="1">
    <location>
        <begin position="249"/>
        <end position="269"/>
    </location>
</feature>
<dbReference type="RefSeq" id="XP_021543576.1">
    <property type="nucleotide sequence ID" value="XM_021687901.1"/>
</dbReference>
<evidence type="ECO:0000256" key="1">
    <source>
        <dbReference type="SAM" id="MobiDB-lite"/>
    </source>
</evidence>
<feature type="compositionally biased region" description="Basic residues" evidence="1">
    <location>
        <begin position="385"/>
        <end position="397"/>
    </location>
</feature>
<feature type="compositionally biased region" description="Polar residues" evidence="1">
    <location>
        <begin position="253"/>
        <end position="264"/>
    </location>
</feature>
<feature type="compositionally biased region" description="Polar residues" evidence="1">
    <location>
        <begin position="353"/>
        <end position="364"/>
    </location>
</feature>
<proteinExistence type="predicted"/>
<accession>A0A2Y9GW81</accession>
<organism evidence="2 3">
    <name type="scientific">Neomonachus schauinslandi</name>
    <name type="common">Hawaiian monk seal</name>
    <name type="synonym">Monachus schauinslandi</name>
    <dbReference type="NCBI Taxonomy" id="29088"/>
    <lineage>
        <taxon>Eukaryota</taxon>
        <taxon>Metazoa</taxon>
        <taxon>Chordata</taxon>
        <taxon>Craniata</taxon>
        <taxon>Vertebrata</taxon>
        <taxon>Euteleostomi</taxon>
        <taxon>Mammalia</taxon>
        <taxon>Eutheria</taxon>
        <taxon>Laurasiatheria</taxon>
        <taxon>Carnivora</taxon>
        <taxon>Caniformia</taxon>
        <taxon>Pinnipedia</taxon>
        <taxon>Phocidae</taxon>
        <taxon>Monachinae</taxon>
        <taxon>Monachini</taxon>
        <taxon>Neomonachus</taxon>
    </lineage>
</organism>
<dbReference type="Pfam" id="PF15774">
    <property type="entry name" value="DUF4702"/>
    <property type="match status" value="1"/>
</dbReference>
<dbReference type="Proteomes" id="UP000248481">
    <property type="component" value="Chromosome 14"/>
</dbReference>